<dbReference type="PANTHER" id="PTHR45745:SF1">
    <property type="entry name" value="PHOSPHOGLUCOMUTASE 2B-RELATED"/>
    <property type="match status" value="1"/>
</dbReference>
<dbReference type="InterPro" id="IPR005845">
    <property type="entry name" value="A-D-PHexomutase_a/b/a-II"/>
</dbReference>
<dbReference type="InterPro" id="IPR016055">
    <property type="entry name" value="A-D-PHexomutase_a/b/a-I/II/III"/>
</dbReference>
<dbReference type="PANTHER" id="PTHR45745">
    <property type="entry name" value="PHOSPHOMANNOMUTASE 45A"/>
    <property type="match status" value="1"/>
</dbReference>
<accession>A0ABM6ADQ9</accession>
<evidence type="ECO:0000256" key="11">
    <source>
        <dbReference type="ARBA" id="ARBA00023235"/>
    </source>
</evidence>
<dbReference type="Pfam" id="PF02879">
    <property type="entry name" value="PGM_PMM_II"/>
    <property type="match status" value="1"/>
</dbReference>
<sequence>MEWRQKYEQWLREPQLDPELRNILEQHRDDERWLEDFFYKNLEFGTGGMRGEIGPGTNRMNIYTVRKASEGLARYIQSFGDEAKQRGVVIAYDSRHKSPEFAMEAAKTLATNGIQTYVFDELRPTPELSFAVRHLRAFSGIVITASHNPPEYNGYKVYGEDGGQLPPDTADEVIRYVNEVDNELAVRVEDEETLKQKGLIRIIGKEIDDAYIDAVKTISLHPELAKETDMNIVFTPLHGTSNKPVRRALAELGYQNVFVVKEQEQPDPNFSTVASPNPEEHAAFALAIELGKQVNADLLIATDPDADRLGIAVKNEQGEYIVLTGNQTGGLLLHYLLSQRKEKGLLPPNGVVLKTIVTSEFGRAIAASFGLETIDTLTGFKFIGEKIKEYEQTGQYTFQFGYEESYGYLIGDFARDKDAVQAAVLAAEVCAFYKQQGLSLYEALLQLFAKYGYYREGQRSLTLKGKEGAETIAAILALFRQQPPVEAGGKKVTVIEDYKTKERTNTVTGEKTAITLPASNVLKYVLEDGSWFCLRPSGTEPKMKAYFGVKGTSLQDSEEKLANLTDAVMQRVHDVLRTVSPSYAQ</sequence>
<dbReference type="RefSeq" id="WP_063166697.1">
    <property type="nucleotide sequence ID" value="NZ_CP014342.1"/>
</dbReference>
<evidence type="ECO:0000256" key="4">
    <source>
        <dbReference type="ARBA" id="ARBA00005189"/>
    </source>
</evidence>
<evidence type="ECO:0000256" key="12">
    <source>
        <dbReference type="ARBA" id="ARBA00039995"/>
    </source>
</evidence>
<dbReference type="InterPro" id="IPR005841">
    <property type="entry name" value="Alpha-D-phosphohexomutase_SF"/>
</dbReference>
<evidence type="ECO:0000256" key="7">
    <source>
        <dbReference type="ARBA" id="ARBA00022526"/>
    </source>
</evidence>
<evidence type="ECO:0000259" key="18">
    <source>
        <dbReference type="Pfam" id="PF02879"/>
    </source>
</evidence>
<evidence type="ECO:0000313" key="21">
    <source>
        <dbReference type="Proteomes" id="UP000076226"/>
    </source>
</evidence>
<evidence type="ECO:0000259" key="16">
    <source>
        <dbReference type="Pfam" id="PF00408"/>
    </source>
</evidence>
<dbReference type="SUPFAM" id="SSF55957">
    <property type="entry name" value="Phosphoglucomutase, C-terminal domain"/>
    <property type="match status" value="1"/>
</dbReference>
<dbReference type="InterPro" id="IPR016066">
    <property type="entry name" value="A-D-PHexomutase_CS"/>
</dbReference>
<dbReference type="InterPro" id="IPR005843">
    <property type="entry name" value="A-D-PHexomutase_C"/>
</dbReference>
<keyword evidence="11" id="KW-0413">Isomerase</keyword>
<feature type="domain" description="Alpha-D-phosphohexomutase alpha/beta/alpha" evidence="18">
    <location>
        <begin position="209"/>
        <end position="315"/>
    </location>
</feature>
<keyword evidence="7" id="KW-0119">Carbohydrate metabolism</keyword>
<comment type="similarity">
    <text evidence="5 15">Belongs to the phosphohexose mutase family.</text>
</comment>
<comment type="cofactor">
    <cofactor evidence="2">
        <name>Mg(2+)</name>
        <dbReference type="ChEBI" id="CHEBI:18420"/>
    </cofactor>
</comment>
<proteinExistence type="inferred from homology"/>
<dbReference type="InterPro" id="IPR036900">
    <property type="entry name" value="A-D-PHexomutase_C_sf"/>
</dbReference>
<evidence type="ECO:0000256" key="6">
    <source>
        <dbReference type="ARBA" id="ARBA00012728"/>
    </source>
</evidence>
<dbReference type="Pfam" id="PF02880">
    <property type="entry name" value="PGM_PMM_III"/>
    <property type="match status" value="1"/>
</dbReference>
<dbReference type="Pfam" id="PF00408">
    <property type="entry name" value="PGM_PMM_IV"/>
    <property type="match status" value="1"/>
</dbReference>
<evidence type="ECO:0000256" key="1">
    <source>
        <dbReference type="ARBA" id="ARBA00000443"/>
    </source>
</evidence>
<evidence type="ECO:0000256" key="14">
    <source>
        <dbReference type="ARBA" id="ARBA00041467"/>
    </source>
</evidence>
<dbReference type="Pfam" id="PF02878">
    <property type="entry name" value="PGM_PMM_I"/>
    <property type="match status" value="1"/>
</dbReference>
<keyword evidence="21" id="KW-1185">Reference proteome</keyword>
<evidence type="ECO:0000259" key="19">
    <source>
        <dbReference type="Pfam" id="PF02880"/>
    </source>
</evidence>
<reference evidence="20 21" key="1">
    <citation type="submission" date="2016-02" db="EMBL/GenBank/DDBJ databases">
        <title>Complete genome sequence of Geobacillus subterraneus KCTC 3922T.</title>
        <authorList>
            <person name="Lee D.-W."/>
            <person name="Lee Y.-J."/>
            <person name="Lee S.-J."/>
            <person name="Park G.-S."/>
            <person name="Lee S.-J."/>
            <person name="Shin J.-H."/>
        </authorList>
    </citation>
    <scope>NUCLEOTIDE SEQUENCE [LARGE SCALE GENOMIC DNA]</scope>
    <source>
        <strain evidence="20 21">KCTC 3922</strain>
    </source>
</reference>
<evidence type="ECO:0000256" key="13">
    <source>
        <dbReference type="ARBA" id="ARBA00041398"/>
    </source>
</evidence>
<dbReference type="CDD" id="cd05799">
    <property type="entry name" value="PGM2"/>
    <property type="match status" value="1"/>
</dbReference>
<dbReference type="InterPro" id="IPR005844">
    <property type="entry name" value="A-D-PHexomutase_a/b/a-I"/>
</dbReference>
<comment type="pathway">
    <text evidence="3">Glycolipid metabolism; diglucosyl-diacylglycerol biosynthesis.</text>
</comment>
<gene>
    <name evidence="20" type="ORF">GS3922_13010</name>
</gene>
<dbReference type="Gene3D" id="3.30.310.50">
    <property type="entry name" value="Alpha-D-phosphohexomutase, C-terminal domain"/>
    <property type="match status" value="1"/>
</dbReference>
<evidence type="ECO:0000256" key="10">
    <source>
        <dbReference type="ARBA" id="ARBA00022842"/>
    </source>
</evidence>
<dbReference type="Proteomes" id="UP000076226">
    <property type="component" value="Chromosome"/>
</dbReference>
<comment type="pathway">
    <text evidence="4">Lipid metabolism.</text>
</comment>
<keyword evidence="10 15" id="KW-0460">Magnesium</keyword>
<dbReference type="EC" id="5.4.2.2" evidence="6"/>
<keyword evidence="8" id="KW-0597">Phosphoprotein</keyword>
<keyword evidence="9 15" id="KW-0479">Metal-binding</keyword>
<feature type="domain" description="Alpha-D-phosphohexomutase alpha/beta/alpha" evidence="19">
    <location>
        <begin position="325"/>
        <end position="451"/>
    </location>
</feature>
<dbReference type="Gene3D" id="3.40.120.10">
    <property type="entry name" value="Alpha-D-Glucose-1,6-Bisphosphate, subunit A, domain 3"/>
    <property type="match status" value="3"/>
</dbReference>
<dbReference type="InterPro" id="IPR005846">
    <property type="entry name" value="A-D-PHexomutase_a/b/a-III"/>
</dbReference>
<dbReference type="SUPFAM" id="SSF53738">
    <property type="entry name" value="Phosphoglucomutase, first 3 domains"/>
    <property type="match status" value="3"/>
</dbReference>
<evidence type="ECO:0000256" key="15">
    <source>
        <dbReference type="RuleBase" id="RU004326"/>
    </source>
</evidence>
<dbReference type="EMBL" id="CP014342">
    <property type="protein sequence ID" value="AMX84509.1"/>
    <property type="molecule type" value="Genomic_DNA"/>
</dbReference>
<feature type="domain" description="Alpha-D-phosphohexomutase C-terminal" evidence="16">
    <location>
        <begin position="501"/>
        <end position="550"/>
    </location>
</feature>
<protein>
    <recommendedName>
        <fullName evidence="12">Phosphoglucomutase</fullName>
        <ecNumber evidence="6">5.4.2.2</ecNumber>
    </recommendedName>
    <alternativeName>
        <fullName evidence="14">Alpha-phosphoglucomutase</fullName>
    </alternativeName>
    <alternativeName>
        <fullName evidence="13">Glucose phosphomutase</fullName>
    </alternativeName>
</protein>
<comment type="catalytic activity">
    <reaction evidence="1">
        <text>alpha-D-glucose 1-phosphate = alpha-D-glucose 6-phosphate</text>
        <dbReference type="Rhea" id="RHEA:23536"/>
        <dbReference type="ChEBI" id="CHEBI:58225"/>
        <dbReference type="ChEBI" id="CHEBI:58601"/>
        <dbReference type="EC" id="5.4.2.2"/>
    </reaction>
</comment>
<evidence type="ECO:0000256" key="3">
    <source>
        <dbReference type="ARBA" id="ARBA00005164"/>
    </source>
</evidence>
<evidence type="ECO:0000256" key="5">
    <source>
        <dbReference type="ARBA" id="ARBA00010231"/>
    </source>
</evidence>
<evidence type="ECO:0000256" key="9">
    <source>
        <dbReference type="ARBA" id="ARBA00022723"/>
    </source>
</evidence>
<dbReference type="PROSITE" id="PS00710">
    <property type="entry name" value="PGM_PMM"/>
    <property type="match status" value="1"/>
</dbReference>
<keyword evidence="7" id="KW-0313">Glucose metabolism</keyword>
<evidence type="ECO:0000256" key="8">
    <source>
        <dbReference type="ARBA" id="ARBA00022553"/>
    </source>
</evidence>
<dbReference type="PRINTS" id="PR00509">
    <property type="entry name" value="PGMPMM"/>
</dbReference>
<evidence type="ECO:0000259" key="17">
    <source>
        <dbReference type="Pfam" id="PF02878"/>
    </source>
</evidence>
<feature type="domain" description="Alpha-D-phosphohexomutase alpha/beta/alpha" evidence="17">
    <location>
        <begin position="43"/>
        <end position="182"/>
    </location>
</feature>
<organism evidence="20 21">
    <name type="scientific">Geobacillus subterraneus</name>
    <dbReference type="NCBI Taxonomy" id="129338"/>
    <lineage>
        <taxon>Bacteria</taxon>
        <taxon>Bacillati</taxon>
        <taxon>Bacillota</taxon>
        <taxon>Bacilli</taxon>
        <taxon>Bacillales</taxon>
        <taxon>Anoxybacillaceae</taxon>
        <taxon>Geobacillus</taxon>
    </lineage>
</organism>
<evidence type="ECO:0000313" key="20">
    <source>
        <dbReference type="EMBL" id="AMX84509.1"/>
    </source>
</evidence>
<evidence type="ECO:0000256" key="2">
    <source>
        <dbReference type="ARBA" id="ARBA00001946"/>
    </source>
</evidence>
<name>A0ABM6ADQ9_9BACL</name>